<evidence type="ECO:0000256" key="7">
    <source>
        <dbReference type="ARBA" id="ARBA00022741"/>
    </source>
</evidence>
<dbReference type="InterPro" id="IPR050482">
    <property type="entry name" value="Sensor_HK_TwoCompSys"/>
</dbReference>
<comment type="catalytic activity">
    <reaction evidence="1 13">
        <text>ATP + protein L-histidine = ADP + protein N-phospho-L-histidine.</text>
        <dbReference type="EC" id="2.7.13.3"/>
    </reaction>
</comment>
<evidence type="ECO:0000313" key="17">
    <source>
        <dbReference type="Proteomes" id="UP000721415"/>
    </source>
</evidence>
<keyword evidence="3 13" id="KW-1003">Cell membrane</keyword>
<dbReference type="PROSITE" id="PS50109">
    <property type="entry name" value="HIS_KIN"/>
    <property type="match status" value="1"/>
</dbReference>
<keyword evidence="11 13" id="KW-0902">Two-component regulatory system</keyword>
<keyword evidence="6 14" id="KW-0812">Transmembrane</keyword>
<organism evidence="16 17">
    <name type="scientific">Facklamia lactis</name>
    <dbReference type="NCBI Taxonomy" id="2749967"/>
    <lineage>
        <taxon>Bacteria</taxon>
        <taxon>Bacillati</taxon>
        <taxon>Bacillota</taxon>
        <taxon>Bacilli</taxon>
        <taxon>Lactobacillales</taxon>
        <taxon>Aerococcaceae</taxon>
        <taxon>Facklamia</taxon>
    </lineage>
</organism>
<dbReference type="CDD" id="cd16917">
    <property type="entry name" value="HATPase_UhpB-NarQ-NarX-like"/>
    <property type="match status" value="1"/>
</dbReference>
<feature type="domain" description="Histidine kinase" evidence="15">
    <location>
        <begin position="156"/>
        <end position="351"/>
    </location>
</feature>
<dbReference type="InterPro" id="IPR036890">
    <property type="entry name" value="HATPase_C_sf"/>
</dbReference>
<evidence type="ECO:0000259" key="15">
    <source>
        <dbReference type="PROSITE" id="PS50109"/>
    </source>
</evidence>
<evidence type="ECO:0000256" key="3">
    <source>
        <dbReference type="ARBA" id="ARBA00022475"/>
    </source>
</evidence>
<proteinExistence type="predicted"/>
<keyword evidence="8 13" id="KW-0418">Kinase</keyword>
<dbReference type="GO" id="GO:0016301">
    <property type="term" value="F:kinase activity"/>
    <property type="evidence" value="ECO:0007669"/>
    <property type="project" value="UniProtKB-KW"/>
</dbReference>
<evidence type="ECO:0000256" key="11">
    <source>
        <dbReference type="ARBA" id="ARBA00023012"/>
    </source>
</evidence>
<keyword evidence="17" id="KW-1185">Reference proteome</keyword>
<dbReference type="Gene3D" id="3.30.565.10">
    <property type="entry name" value="Histidine kinase-like ATPase, C-terminal domain"/>
    <property type="match status" value="1"/>
</dbReference>
<dbReference type="Pfam" id="PF02518">
    <property type="entry name" value="HATPase_c"/>
    <property type="match status" value="1"/>
</dbReference>
<keyword evidence="5 13" id="KW-0808">Transferase</keyword>
<evidence type="ECO:0000256" key="2">
    <source>
        <dbReference type="ARBA" id="ARBA00004651"/>
    </source>
</evidence>
<keyword evidence="9 13" id="KW-0067">ATP-binding</keyword>
<evidence type="ECO:0000256" key="5">
    <source>
        <dbReference type="ARBA" id="ARBA00022679"/>
    </source>
</evidence>
<dbReference type="SMART" id="SM00387">
    <property type="entry name" value="HATPase_c"/>
    <property type="match status" value="1"/>
</dbReference>
<feature type="transmembrane region" description="Helical" evidence="14">
    <location>
        <begin position="9"/>
        <end position="30"/>
    </location>
</feature>
<dbReference type="InterPro" id="IPR017202">
    <property type="entry name" value="LiaS/VraS"/>
</dbReference>
<evidence type="ECO:0000256" key="6">
    <source>
        <dbReference type="ARBA" id="ARBA00022692"/>
    </source>
</evidence>
<keyword evidence="4" id="KW-0597">Phosphoprotein</keyword>
<comment type="caution">
    <text evidence="16">The sequence shown here is derived from an EMBL/GenBank/DDBJ whole genome shotgun (WGS) entry which is preliminary data.</text>
</comment>
<dbReference type="EC" id="2.7.13.3" evidence="13"/>
<evidence type="ECO:0000256" key="8">
    <source>
        <dbReference type="ARBA" id="ARBA00022777"/>
    </source>
</evidence>
<dbReference type="PANTHER" id="PTHR24421">
    <property type="entry name" value="NITRATE/NITRITE SENSOR PROTEIN NARX-RELATED"/>
    <property type="match status" value="1"/>
</dbReference>
<dbReference type="Pfam" id="PF07730">
    <property type="entry name" value="HisKA_3"/>
    <property type="match status" value="1"/>
</dbReference>
<reference evidence="16 17" key="1">
    <citation type="submission" date="2020-07" db="EMBL/GenBank/DDBJ databases">
        <title>Facklamia lactis sp. nov., isolated from raw milk.</title>
        <authorList>
            <person name="Doll E.V."/>
            <person name="Huptas C."/>
            <person name="Staib L."/>
            <person name="Wenning M."/>
            <person name="Scherer S."/>
        </authorList>
    </citation>
    <scope>NUCLEOTIDE SEQUENCE [LARGE SCALE GENOMIC DNA]</scope>
    <source>
        <strain evidence="16 17">DSM 111018</strain>
    </source>
</reference>
<keyword evidence="12 13" id="KW-0472">Membrane</keyword>
<evidence type="ECO:0000256" key="1">
    <source>
        <dbReference type="ARBA" id="ARBA00000085"/>
    </source>
</evidence>
<comment type="subcellular location">
    <subcellularLocation>
        <location evidence="2 13">Cell membrane</location>
        <topology evidence="2 13">Multi-pass membrane protein</topology>
    </subcellularLocation>
</comment>
<dbReference type="PIRSF" id="PIRSF037431">
    <property type="entry name" value="STHK_LiaS"/>
    <property type="match status" value="1"/>
</dbReference>
<sequence length="364" mass="41937">MNLKLWLRLFINQVLISLGIIALLLIVFNTQLPQFDLLSLYYLKFWNVRLFIWVIALVLSISAIYTLHISFSLNNAYELIRAKLNWLLLGKYHHPIFRQEIEKRSWYDNDYIVSHDINRLRGRLLDLTEDLQEFTAAPVFVGEETKEEIIELERSRIARELHDSVSQQLFAAMMMLSAVTENFEEGEDCKIGPALKKVEDVIGNAQTEMRALLLHLRPVDLQGKSLKQGVHQLLVELQAKIPLQLTWELDDPKLEFGIEDHLFRIIQEAVSNTMRHARANKLDVYLRESTDFINIRIVDDGIGFESHNTQKVGSYGLKNIQERVKGMGGVASFISSPGQGTVVDIKIPYKPVKIVEKEKEKIND</sequence>
<dbReference type="SUPFAM" id="SSF55874">
    <property type="entry name" value="ATPase domain of HSP90 chaperone/DNA topoisomerase II/histidine kinase"/>
    <property type="match status" value="1"/>
</dbReference>
<dbReference type="Proteomes" id="UP000721415">
    <property type="component" value="Unassembled WGS sequence"/>
</dbReference>
<dbReference type="EMBL" id="JACBXQ010000001">
    <property type="protein sequence ID" value="MBG9985615.1"/>
    <property type="molecule type" value="Genomic_DNA"/>
</dbReference>
<keyword evidence="10 14" id="KW-1133">Transmembrane helix</keyword>
<protein>
    <recommendedName>
        <fullName evidence="13">Sensor histidine kinase</fullName>
        <ecNumber evidence="13">2.7.13.3</ecNumber>
    </recommendedName>
</protein>
<evidence type="ECO:0000256" key="12">
    <source>
        <dbReference type="ARBA" id="ARBA00023136"/>
    </source>
</evidence>
<accession>A0ABS0LN72</accession>
<dbReference type="Gene3D" id="1.20.5.1930">
    <property type="match status" value="1"/>
</dbReference>
<evidence type="ECO:0000256" key="4">
    <source>
        <dbReference type="ARBA" id="ARBA00022553"/>
    </source>
</evidence>
<evidence type="ECO:0000256" key="10">
    <source>
        <dbReference type="ARBA" id="ARBA00022989"/>
    </source>
</evidence>
<gene>
    <name evidence="16" type="ORF">HZY91_01760</name>
</gene>
<evidence type="ECO:0000256" key="13">
    <source>
        <dbReference type="PIRNR" id="PIRNR037431"/>
    </source>
</evidence>
<name>A0ABS0LN72_9LACT</name>
<feature type="transmembrane region" description="Helical" evidence="14">
    <location>
        <begin position="50"/>
        <end position="73"/>
    </location>
</feature>
<dbReference type="InterPro" id="IPR011712">
    <property type="entry name" value="Sig_transdc_His_kin_sub3_dim/P"/>
</dbReference>
<dbReference type="PANTHER" id="PTHR24421:SF37">
    <property type="entry name" value="SENSOR HISTIDINE KINASE NARS"/>
    <property type="match status" value="1"/>
</dbReference>
<evidence type="ECO:0000256" key="14">
    <source>
        <dbReference type="SAM" id="Phobius"/>
    </source>
</evidence>
<dbReference type="RefSeq" id="WP_197114088.1">
    <property type="nucleotide sequence ID" value="NZ_JACBXQ010000001.1"/>
</dbReference>
<evidence type="ECO:0000256" key="9">
    <source>
        <dbReference type="ARBA" id="ARBA00022840"/>
    </source>
</evidence>
<evidence type="ECO:0000313" key="16">
    <source>
        <dbReference type="EMBL" id="MBG9985615.1"/>
    </source>
</evidence>
<dbReference type="InterPro" id="IPR003594">
    <property type="entry name" value="HATPase_dom"/>
</dbReference>
<keyword evidence="7 13" id="KW-0547">Nucleotide-binding</keyword>
<dbReference type="InterPro" id="IPR005467">
    <property type="entry name" value="His_kinase_dom"/>
</dbReference>